<reference evidence="2" key="1">
    <citation type="journal article" date="2020" name="Stud. Mycol.">
        <title>101 Dothideomycetes genomes: a test case for predicting lifestyles and emergence of pathogens.</title>
        <authorList>
            <person name="Haridas S."/>
            <person name="Albert R."/>
            <person name="Binder M."/>
            <person name="Bloem J."/>
            <person name="Labutti K."/>
            <person name="Salamov A."/>
            <person name="Andreopoulos B."/>
            <person name="Baker S."/>
            <person name="Barry K."/>
            <person name="Bills G."/>
            <person name="Bluhm B."/>
            <person name="Cannon C."/>
            <person name="Castanera R."/>
            <person name="Culley D."/>
            <person name="Daum C."/>
            <person name="Ezra D."/>
            <person name="Gonzalez J."/>
            <person name="Henrissat B."/>
            <person name="Kuo A."/>
            <person name="Liang C."/>
            <person name="Lipzen A."/>
            <person name="Lutzoni F."/>
            <person name="Magnuson J."/>
            <person name="Mondo S."/>
            <person name="Nolan M."/>
            <person name="Ohm R."/>
            <person name="Pangilinan J."/>
            <person name="Park H.-J."/>
            <person name="Ramirez L."/>
            <person name="Alfaro M."/>
            <person name="Sun H."/>
            <person name="Tritt A."/>
            <person name="Yoshinaga Y."/>
            <person name="Zwiers L.-H."/>
            <person name="Turgeon B."/>
            <person name="Goodwin S."/>
            <person name="Spatafora J."/>
            <person name="Crous P."/>
            <person name="Grigoriev I."/>
        </authorList>
    </citation>
    <scope>NUCLEOTIDE SEQUENCE</scope>
    <source>
        <strain evidence="2">CBS 627.86</strain>
    </source>
</reference>
<organism evidence="2 3">
    <name type="scientific">Lophiotrema nucula</name>
    <dbReference type="NCBI Taxonomy" id="690887"/>
    <lineage>
        <taxon>Eukaryota</taxon>
        <taxon>Fungi</taxon>
        <taxon>Dikarya</taxon>
        <taxon>Ascomycota</taxon>
        <taxon>Pezizomycotina</taxon>
        <taxon>Dothideomycetes</taxon>
        <taxon>Pleosporomycetidae</taxon>
        <taxon>Pleosporales</taxon>
        <taxon>Lophiotremataceae</taxon>
        <taxon>Lophiotrema</taxon>
    </lineage>
</organism>
<proteinExistence type="predicted"/>
<name>A0A6A5YUN8_9PLEO</name>
<feature type="signal peptide" evidence="1">
    <location>
        <begin position="1"/>
        <end position="18"/>
    </location>
</feature>
<keyword evidence="3" id="KW-1185">Reference proteome</keyword>
<dbReference type="Proteomes" id="UP000799770">
    <property type="component" value="Unassembled WGS sequence"/>
</dbReference>
<protein>
    <recommendedName>
        <fullName evidence="4">Lysine-specific metallo-endopeptidase domain-containing protein</fullName>
    </recommendedName>
</protein>
<evidence type="ECO:0000313" key="3">
    <source>
        <dbReference type="Proteomes" id="UP000799770"/>
    </source>
</evidence>
<feature type="chain" id="PRO_5025455854" description="Lysine-specific metallo-endopeptidase domain-containing protein" evidence="1">
    <location>
        <begin position="19"/>
        <end position="460"/>
    </location>
</feature>
<dbReference type="EMBL" id="ML977338">
    <property type="protein sequence ID" value="KAF2110484.1"/>
    <property type="molecule type" value="Genomic_DNA"/>
</dbReference>
<keyword evidence="1" id="KW-0732">Signal</keyword>
<dbReference type="OrthoDB" id="1896086at2759"/>
<gene>
    <name evidence="2" type="ORF">BDV96DRAFT_667506</name>
</gene>
<evidence type="ECO:0000313" key="2">
    <source>
        <dbReference type="EMBL" id="KAF2110484.1"/>
    </source>
</evidence>
<evidence type="ECO:0000256" key="1">
    <source>
        <dbReference type="SAM" id="SignalP"/>
    </source>
</evidence>
<dbReference type="AlphaFoldDB" id="A0A6A5YUN8"/>
<sequence length="460" mass="49868">MKNLLRFLPTTLPLVVLAFAPAPQDTDSLLSFPPVTTPTPTSTPVFSPTILSPSPPSSISNPGWKDIQAYSEIVTPKANFTVESRLTDYRGCTGFHKSTVQYAFADALKIVGSVGKPAYILGREPGTKTPKDQAVNLPLATGALPERASRVPKRPGDAAEQRQISAHQSVWSGTAELLEHENARGEGAGCEDGVAPAENVESLRSNGMALLHEMFHTIATSYAGGWDAGISQPKAIDVIPSSSWTQKAYGAARSKWLAKRRKAEQQQLVYKNVDNCSFARFSFFPISLPPSLLSTKANGSSLDVYYALTRYMQQTFGVLPMEPKAGWGTPAIAEVAEEVKEPVIEGDVNDEVVDGEVSGQLLSDAELYGAMDSLGIVVGSECLFYGACASEFPHNKWYRCQRCTYTTQKSQGPVNPKFSYIGMETGTMIPAATYLTTPPPTNSAPTARIRMRVTFEDRTR</sequence>
<evidence type="ECO:0008006" key="4">
    <source>
        <dbReference type="Google" id="ProtNLM"/>
    </source>
</evidence>
<accession>A0A6A5YUN8</accession>